<name>A0A1B4XG37_9GAMM</name>
<keyword evidence="4" id="KW-0949">S-adenosyl-L-methionine</keyword>
<reference evidence="9 10" key="1">
    <citation type="submission" date="2015-05" db="EMBL/GenBank/DDBJ databases">
        <title>Complete genome sequence of a sulfur-oxidizing gammaproteobacterium strain HA5.</title>
        <authorList>
            <person name="Miura A."/>
            <person name="Kojima H."/>
            <person name="Fukui M."/>
        </authorList>
    </citation>
    <scope>NUCLEOTIDE SEQUENCE [LARGE SCALE GENOMIC DNA]</scope>
    <source>
        <strain evidence="9 10">HA5</strain>
    </source>
</reference>
<evidence type="ECO:0000313" key="9">
    <source>
        <dbReference type="EMBL" id="BAV33784.1"/>
    </source>
</evidence>
<dbReference type="Gene3D" id="3.80.30.20">
    <property type="entry name" value="tm_1862 like domain"/>
    <property type="match status" value="1"/>
</dbReference>
<dbReference type="InterPro" id="IPR023404">
    <property type="entry name" value="rSAM_horseshoe"/>
</dbReference>
<dbReference type="RefSeq" id="WP_172425963.1">
    <property type="nucleotide sequence ID" value="NZ_AP014879.1"/>
</dbReference>
<evidence type="ECO:0000256" key="7">
    <source>
        <dbReference type="ARBA" id="ARBA00023014"/>
    </source>
</evidence>
<keyword evidence="6" id="KW-0408">Iron</keyword>
<evidence type="ECO:0000256" key="4">
    <source>
        <dbReference type="ARBA" id="ARBA00022691"/>
    </source>
</evidence>
<dbReference type="PROSITE" id="PS51918">
    <property type="entry name" value="RADICAL_SAM"/>
    <property type="match status" value="1"/>
</dbReference>
<gene>
    <name evidence="9" type="ORF">SCL_1476</name>
</gene>
<keyword evidence="10" id="KW-1185">Reference proteome</keyword>
<dbReference type="InParanoid" id="A0A1B4XG37"/>
<evidence type="ECO:0000259" key="8">
    <source>
        <dbReference type="PROSITE" id="PS51918"/>
    </source>
</evidence>
<dbReference type="SFLD" id="SFLDG01082">
    <property type="entry name" value="B12-binding_domain_containing"/>
    <property type="match status" value="1"/>
</dbReference>
<dbReference type="InterPro" id="IPR007197">
    <property type="entry name" value="rSAM"/>
</dbReference>
<dbReference type="PANTHER" id="PTHR43409">
    <property type="entry name" value="ANAEROBIC MAGNESIUM-PROTOPORPHYRIN IX MONOMETHYL ESTER CYCLASE-RELATED"/>
    <property type="match status" value="1"/>
</dbReference>
<dbReference type="CDD" id="cd01335">
    <property type="entry name" value="Radical_SAM"/>
    <property type="match status" value="1"/>
</dbReference>
<dbReference type="GO" id="GO:0005829">
    <property type="term" value="C:cytosol"/>
    <property type="evidence" value="ECO:0007669"/>
    <property type="project" value="TreeGrafter"/>
</dbReference>
<protein>
    <submittedName>
        <fullName evidence="9">Radical SAM protein</fullName>
    </submittedName>
</protein>
<proteinExistence type="predicted"/>
<dbReference type="PANTHER" id="PTHR43409:SF7">
    <property type="entry name" value="BLL1977 PROTEIN"/>
    <property type="match status" value="1"/>
</dbReference>
<dbReference type="GO" id="GO:0003824">
    <property type="term" value="F:catalytic activity"/>
    <property type="evidence" value="ECO:0007669"/>
    <property type="project" value="InterPro"/>
</dbReference>
<comment type="cofactor">
    <cofactor evidence="1">
        <name>[4Fe-4S] cluster</name>
        <dbReference type="ChEBI" id="CHEBI:49883"/>
    </cofactor>
</comment>
<evidence type="ECO:0000256" key="5">
    <source>
        <dbReference type="ARBA" id="ARBA00022723"/>
    </source>
</evidence>
<evidence type="ECO:0000256" key="6">
    <source>
        <dbReference type="ARBA" id="ARBA00023004"/>
    </source>
</evidence>
<dbReference type="SFLD" id="SFLDS00029">
    <property type="entry name" value="Radical_SAM"/>
    <property type="match status" value="1"/>
</dbReference>
<dbReference type="InterPro" id="IPR034466">
    <property type="entry name" value="Methyltransferase_Class_B"/>
</dbReference>
<evidence type="ECO:0000313" key="10">
    <source>
        <dbReference type="Proteomes" id="UP000243180"/>
    </source>
</evidence>
<dbReference type="Pfam" id="PF04055">
    <property type="entry name" value="Radical_SAM"/>
    <property type="match status" value="1"/>
</dbReference>
<keyword evidence="3" id="KW-0808">Transferase</keyword>
<dbReference type="InterPro" id="IPR058240">
    <property type="entry name" value="rSAM_sf"/>
</dbReference>
<sequence>MAQLRVVLIKPSKYSVDGSVERFKKGYMPNATLWHIASLTPGRVGKAAIEVITVDEYVWQDLSYLRWLHHDPDVITLLALVGVQSHQFHRALDLAAYARHHGVRHCVIGGPHPMTCDTTSLQGRGVSFALAEAELIWQEILEDAVAGELQPVYGAGRRWADELPNIVINPPSQADLARYGAPVLGLYPVRGCPYRCNFCSVIKISGRQVRNPDIESTLESLRRAKHAGVKIIKFVSDNFNKFPQVRELLRAMIEENIDLPFYCQCDTQIAKDPELVELLGRARCYEMFVGVESFNRKTLKAAGKHHNHPKSYAEIVRLCNIAGIRPHFSNIIGFPEDDEEEIRHHVDVLKTLRPRVVSFYILTPIPGTEQYDDFLATGMIAEKNLDRFDGSCYTWSHPKLPRKQLEDLLYHSYVNYYGFLLKDKNLPDDDLRFATFCRYTAGLRRHPMAGGYDRLKIDSMTDYSALRQQAYDIDYAPLPASLRLSVHDDELNRRADWRIKVHSAPATI</sequence>
<keyword evidence="2" id="KW-0489">Methyltransferase</keyword>
<dbReference type="EMBL" id="AP014879">
    <property type="protein sequence ID" value="BAV33784.1"/>
    <property type="molecule type" value="Genomic_DNA"/>
</dbReference>
<dbReference type="SUPFAM" id="SSF102114">
    <property type="entry name" value="Radical SAM enzymes"/>
    <property type="match status" value="1"/>
</dbReference>
<dbReference type="SMART" id="SM00729">
    <property type="entry name" value="Elp3"/>
    <property type="match status" value="1"/>
</dbReference>
<keyword evidence="5" id="KW-0479">Metal-binding</keyword>
<dbReference type="Proteomes" id="UP000243180">
    <property type="component" value="Chromosome"/>
</dbReference>
<evidence type="ECO:0000256" key="3">
    <source>
        <dbReference type="ARBA" id="ARBA00022679"/>
    </source>
</evidence>
<keyword evidence="7" id="KW-0411">Iron-sulfur</keyword>
<dbReference type="SFLD" id="SFLDG01123">
    <property type="entry name" value="methyltransferase_(Class_B)"/>
    <property type="match status" value="1"/>
</dbReference>
<dbReference type="KEGG" id="slim:SCL_1476"/>
<evidence type="ECO:0000256" key="2">
    <source>
        <dbReference type="ARBA" id="ARBA00022603"/>
    </source>
</evidence>
<dbReference type="AlphaFoldDB" id="A0A1B4XG37"/>
<evidence type="ECO:0000256" key="1">
    <source>
        <dbReference type="ARBA" id="ARBA00001966"/>
    </source>
</evidence>
<feature type="domain" description="Radical SAM core" evidence="8">
    <location>
        <begin position="178"/>
        <end position="398"/>
    </location>
</feature>
<dbReference type="GO" id="GO:0051539">
    <property type="term" value="F:4 iron, 4 sulfur cluster binding"/>
    <property type="evidence" value="ECO:0007669"/>
    <property type="project" value="UniProtKB-KW"/>
</dbReference>
<dbReference type="InterPro" id="IPR006638">
    <property type="entry name" value="Elp3/MiaA/NifB-like_rSAM"/>
</dbReference>
<dbReference type="InterPro" id="IPR051198">
    <property type="entry name" value="BchE-like"/>
</dbReference>
<accession>A0A1B4XG37</accession>
<organism evidence="9 10">
    <name type="scientific">Sulfuricaulis limicola</name>
    <dbReference type="NCBI Taxonomy" id="1620215"/>
    <lineage>
        <taxon>Bacteria</taxon>
        <taxon>Pseudomonadati</taxon>
        <taxon>Pseudomonadota</taxon>
        <taxon>Gammaproteobacteria</taxon>
        <taxon>Acidiferrobacterales</taxon>
        <taxon>Acidiferrobacteraceae</taxon>
        <taxon>Sulfuricaulis</taxon>
    </lineage>
</organism>
<dbReference type="GO" id="GO:0046872">
    <property type="term" value="F:metal ion binding"/>
    <property type="evidence" value="ECO:0007669"/>
    <property type="project" value="UniProtKB-KW"/>
</dbReference>